<dbReference type="EMBL" id="CAADFG010000009">
    <property type="protein sequence ID" value="VFJ88562.1"/>
    <property type="molecule type" value="Genomic_DNA"/>
</dbReference>
<name>A0A450UDT0_9GAMM</name>
<protein>
    <submittedName>
        <fullName evidence="2">Uncharacterized protein</fullName>
    </submittedName>
</protein>
<reference evidence="2" key="1">
    <citation type="submission" date="2019-02" db="EMBL/GenBank/DDBJ databases">
        <authorList>
            <person name="Gruber-Vodicka R. H."/>
            <person name="Seah K. B. B."/>
        </authorList>
    </citation>
    <scope>NUCLEOTIDE SEQUENCE</scope>
    <source>
        <strain evidence="1">BECK_SA2B15</strain>
        <strain evidence="2">BECK_SA2B20</strain>
    </source>
</reference>
<dbReference type="EMBL" id="CAADFI010000010">
    <property type="protein sequence ID" value="VFJ90620.1"/>
    <property type="molecule type" value="Genomic_DNA"/>
</dbReference>
<dbReference type="AlphaFoldDB" id="A0A450UDT0"/>
<gene>
    <name evidence="1" type="ORF">BECKH772A_GA0070896_1000932</name>
    <name evidence="2" type="ORF">BECKH772B_GA0070898_1001032</name>
</gene>
<evidence type="ECO:0000313" key="1">
    <source>
        <dbReference type="EMBL" id="VFJ88562.1"/>
    </source>
</evidence>
<accession>A0A450UDT0</accession>
<proteinExistence type="predicted"/>
<evidence type="ECO:0000313" key="2">
    <source>
        <dbReference type="EMBL" id="VFJ90620.1"/>
    </source>
</evidence>
<organism evidence="2">
    <name type="scientific">Candidatus Kentrum eta</name>
    <dbReference type="NCBI Taxonomy" id="2126337"/>
    <lineage>
        <taxon>Bacteria</taxon>
        <taxon>Pseudomonadati</taxon>
        <taxon>Pseudomonadota</taxon>
        <taxon>Gammaproteobacteria</taxon>
        <taxon>Candidatus Kentrum</taxon>
    </lineage>
</organism>
<sequence length="97" mass="10945">MHITNVHIRIYLGSLYMPEPRHNIFLAILDSTPKSNNRINIEKYFIRCIHAKALSRTVIEFIHNGLKVLVGNRGEIVPLGKVLSDKTVGVLIESSLP</sequence>